<accession>A0ACB7P9X7</accession>
<dbReference type="EMBL" id="JAGIZQ010000004">
    <property type="protein sequence ID" value="KAH6632265.1"/>
    <property type="molecule type" value="Genomic_DNA"/>
</dbReference>
<sequence>MANNQPNASTTSASLPSSMFRCISLAQIDNTRLLHGPRQALCAGPCENIINHQDPSDKTWELVERCRHCQTALWCSPQCAQFHGQSIRLDPEKPPEILVPSSQSVHEAICGGITNPPFRGRTPAYHQACIFPVGESTGRLIWVHYDLETAVLTIEDQSFHVFGMHPYSEPTRRVFLRDTLELQDWTFEYDLLLLSYPQVSTESTPVPFYMVNHSIAALARPLQLKTWCGPVVVVAVSHNPSGKHCFVHSVNPRDISAAVVYHLRHSDNSCRPLFSPADNVYPALKLTNYKNRYINFAFGRQPAMAPVLVPS</sequence>
<organism evidence="1 2">
    <name type="scientific">Chaetomium tenue</name>
    <dbReference type="NCBI Taxonomy" id="1854479"/>
    <lineage>
        <taxon>Eukaryota</taxon>
        <taxon>Fungi</taxon>
        <taxon>Dikarya</taxon>
        <taxon>Ascomycota</taxon>
        <taxon>Pezizomycotina</taxon>
        <taxon>Sordariomycetes</taxon>
        <taxon>Sordariomycetidae</taxon>
        <taxon>Sordariales</taxon>
        <taxon>Chaetomiaceae</taxon>
        <taxon>Chaetomium</taxon>
    </lineage>
</organism>
<evidence type="ECO:0000313" key="1">
    <source>
        <dbReference type="EMBL" id="KAH6632265.1"/>
    </source>
</evidence>
<comment type="caution">
    <text evidence="1">The sequence shown here is derived from an EMBL/GenBank/DDBJ whole genome shotgun (WGS) entry which is preliminary data.</text>
</comment>
<protein>
    <submittedName>
        <fullName evidence="1">Uncharacterized protein</fullName>
    </submittedName>
</protein>
<reference evidence="1 2" key="1">
    <citation type="journal article" date="2021" name="Nat. Commun.">
        <title>Genetic determinants of endophytism in the Arabidopsis root mycobiome.</title>
        <authorList>
            <person name="Mesny F."/>
            <person name="Miyauchi S."/>
            <person name="Thiergart T."/>
            <person name="Pickel B."/>
            <person name="Atanasova L."/>
            <person name="Karlsson M."/>
            <person name="Huettel B."/>
            <person name="Barry K.W."/>
            <person name="Haridas S."/>
            <person name="Chen C."/>
            <person name="Bauer D."/>
            <person name="Andreopoulos W."/>
            <person name="Pangilinan J."/>
            <person name="LaButti K."/>
            <person name="Riley R."/>
            <person name="Lipzen A."/>
            <person name="Clum A."/>
            <person name="Drula E."/>
            <person name="Henrissat B."/>
            <person name="Kohler A."/>
            <person name="Grigoriev I.V."/>
            <person name="Martin F.M."/>
            <person name="Hacquard S."/>
        </authorList>
    </citation>
    <scope>NUCLEOTIDE SEQUENCE [LARGE SCALE GENOMIC DNA]</scope>
    <source>
        <strain evidence="1 2">MPI-SDFR-AT-0079</strain>
    </source>
</reference>
<keyword evidence="2" id="KW-1185">Reference proteome</keyword>
<evidence type="ECO:0000313" key="2">
    <source>
        <dbReference type="Proteomes" id="UP000724584"/>
    </source>
</evidence>
<name>A0ACB7P9X7_9PEZI</name>
<gene>
    <name evidence="1" type="ORF">F5144DRAFT_533624</name>
</gene>
<proteinExistence type="predicted"/>
<dbReference type="Proteomes" id="UP000724584">
    <property type="component" value="Unassembled WGS sequence"/>
</dbReference>